<keyword evidence="11 18" id="KW-0812">Transmembrane</keyword>
<evidence type="ECO:0000256" key="6">
    <source>
        <dbReference type="ARBA" id="ARBA00012487"/>
    </source>
</evidence>
<dbReference type="RefSeq" id="WP_230528389.1">
    <property type="nucleotide sequence ID" value="NZ_JAJGAK010000005.1"/>
</dbReference>
<dbReference type="InterPro" id="IPR000374">
    <property type="entry name" value="PC_trans"/>
</dbReference>
<evidence type="ECO:0000256" key="18">
    <source>
        <dbReference type="RuleBase" id="RU003938"/>
    </source>
</evidence>
<evidence type="ECO:0000313" key="20">
    <source>
        <dbReference type="EMBL" id="MCC8364595.1"/>
    </source>
</evidence>
<dbReference type="EMBL" id="JAJGAK010000005">
    <property type="protein sequence ID" value="MCC8364595.1"/>
    <property type="molecule type" value="Genomic_DNA"/>
</dbReference>
<comment type="pathway">
    <text evidence="3 18">Phospholipid metabolism; CDP-diacylglycerol biosynthesis; CDP-diacylglycerol from sn-glycerol 3-phosphate: step 3/3.</text>
</comment>
<comment type="caution">
    <text evidence="20">The sequence shown here is derived from an EMBL/GenBank/DDBJ whole genome shotgun (WGS) entry which is preliminary data.</text>
</comment>
<evidence type="ECO:0000256" key="15">
    <source>
        <dbReference type="ARBA" id="ARBA00023136"/>
    </source>
</evidence>
<name>A0ABS8JLU2_9GAMM</name>
<dbReference type="PROSITE" id="PS01315">
    <property type="entry name" value="CDS"/>
    <property type="match status" value="1"/>
</dbReference>
<keyword evidence="17" id="KW-1208">Phospholipid metabolism</keyword>
<evidence type="ECO:0000256" key="8">
    <source>
        <dbReference type="ARBA" id="ARBA00022475"/>
    </source>
</evidence>
<dbReference type="Proteomes" id="UP001165293">
    <property type="component" value="Unassembled WGS sequence"/>
</dbReference>
<dbReference type="Pfam" id="PF01148">
    <property type="entry name" value="CTP_transf_1"/>
    <property type="match status" value="1"/>
</dbReference>
<dbReference type="EC" id="2.7.7.41" evidence="6 18"/>
<feature type="transmembrane region" description="Helical" evidence="19">
    <location>
        <begin position="120"/>
        <end position="141"/>
    </location>
</feature>
<reference evidence="20" key="1">
    <citation type="submission" date="2021-10" db="EMBL/GenBank/DDBJ databases">
        <authorList>
            <person name="Lyu M."/>
            <person name="Wang X."/>
            <person name="Meng X."/>
            <person name="Xu K."/>
        </authorList>
    </citation>
    <scope>NUCLEOTIDE SEQUENCE</scope>
    <source>
        <strain evidence="20">A6</strain>
    </source>
</reference>
<gene>
    <name evidence="20" type="ORF">LK996_16105</name>
</gene>
<keyword evidence="12 18" id="KW-0548">Nucleotidyltransferase</keyword>
<feature type="transmembrane region" description="Helical" evidence="19">
    <location>
        <begin position="187"/>
        <end position="206"/>
    </location>
</feature>
<proteinExistence type="inferred from homology"/>
<protein>
    <recommendedName>
        <fullName evidence="7 18">Phosphatidate cytidylyltransferase</fullName>
        <ecNumber evidence="6 18">2.7.7.41</ecNumber>
    </recommendedName>
</protein>
<evidence type="ECO:0000256" key="10">
    <source>
        <dbReference type="ARBA" id="ARBA00022679"/>
    </source>
</evidence>
<feature type="transmembrane region" description="Helical" evidence="19">
    <location>
        <begin position="147"/>
        <end position="166"/>
    </location>
</feature>
<evidence type="ECO:0000256" key="12">
    <source>
        <dbReference type="ARBA" id="ARBA00022695"/>
    </source>
</evidence>
<evidence type="ECO:0000256" key="3">
    <source>
        <dbReference type="ARBA" id="ARBA00005119"/>
    </source>
</evidence>
<feature type="transmembrane region" description="Helical" evidence="19">
    <location>
        <begin position="56"/>
        <end position="73"/>
    </location>
</feature>
<dbReference type="PANTHER" id="PTHR46382:SF1">
    <property type="entry name" value="PHOSPHATIDATE CYTIDYLYLTRANSFERASE"/>
    <property type="match status" value="1"/>
</dbReference>
<keyword evidence="16" id="KW-0594">Phospholipid biosynthesis</keyword>
<feature type="transmembrane region" description="Helical" evidence="19">
    <location>
        <begin position="28"/>
        <end position="44"/>
    </location>
</feature>
<evidence type="ECO:0000256" key="13">
    <source>
        <dbReference type="ARBA" id="ARBA00022989"/>
    </source>
</evidence>
<evidence type="ECO:0000256" key="4">
    <source>
        <dbReference type="ARBA" id="ARBA00005189"/>
    </source>
</evidence>
<comment type="catalytic activity">
    <reaction evidence="1 18">
        <text>a 1,2-diacyl-sn-glycero-3-phosphate + CTP + H(+) = a CDP-1,2-diacyl-sn-glycerol + diphosphate</text>
        <dbReference type="Rhea" id="RHEA:16229"/>
        <dbReference type="ChEBI" id="CHEBI:15378"/>
        <dbReference type="ChEBI" id="CHEBI:33019"/>
        <dbReference type="ChEBI" id="CHEBI:37563"/>
        <dbReference type="ChEBI" id="CHEBI:58332"/>
        <dbReference type="ChEBI" id="CHEBI:58608"/>
        <dbReference type="EC" id="2.7.7.41"/>
    </reaction>
</comment>
<evidence type="ECO:0000256" key="7">
    <source>
        <dbReference type="ARBA" id="ARBA00019373"/>
    </source>
</evidence>
<keyword evidence="14" id="KW-0443">Lipid metabolism</keyword>
<comment type="similarity">
    <text evidence="5 18">Belongs to the CDS family.</text>
</comment>
<evidence type="ECO:0000256" key="16">
    <source>
        <dbReference type="ARBA" id="ARBA00023209"/>
    </source>
</evidence>
<evidence type="ECO:0000256" key="14">
    <source>
        <dbReference type="ARBA" id="ARBA00023098"/>
    </source>
</evidence>
<keyword evidence="15 19" id="KW-0472">Membrane</keyword>
<organism evidence="20 21">
    <name type="scientific">Noviluteimonas lactosilytica</name>
    <dbReference type="NCBI Taxonomy" id="2888523"/>
    <lineage>
        <taxon>Bacteria</taxon>
        <taxon>Pseudomonadati</taxon>
        <taxon>Pseudomonadota</taxon>
        <taxon>Gammaproteobacteria</taxon>
        <taxon>Lysobacterales</taxon>
        <taxon>Lysobacteraceae</taxon>
        <taxon>Noviluteimonas</taxon>
    </lineage>
</organism>
<dbReference type="PANTHER" id="PTHR46382">
    <property type="entry name" value="PHOSPHATIDATE CYTIDYLYLTRANSFERASE"/>
    <property type="match status" value="1"/>
</dbReference>
<keyword evidence="10 18" id="KW-0808">Transferase</keyword>
<keyword evidence="8" id="KW-1003">Cell membrane</keyword>
<sequence length="278" mass="29725">MTRTRLLAALFMTPLAIAAVLFLDTPWLVALAAVLFLAGLWEWFRLAEIDDTLHRSVLLVANLAMMVAITWASRSSNGFSFVLFQIATVIGVAWWLLAMVWLRNFNFASDHDTNARMFKLAAGTLAVVPAWCALALIHGSTNNGHRWLLIALLVIWAADTGAYFAGRRFGKHKLSPRISPNKTIEGLVGGMLASLVVALAAAPFAGATVAQMPAIALVVVVTVGFSVVGDLFESLLKRHVGAKDSGDLIPGHGGILDRIDSVLAALPVFALGKGLLGF</sequence>
<comment type="pathway">
    <text evidence="4">Lipid metabolism.</text>
</comment>
<dbReference type="GO" id="GO:0016779">
    <property type="term" value="F:nucleotidyltransferase activity"/>
    <property type="evidence" value="ECO:0007669"/>
    <property type="project" value="UniProtKB-KW"/>
</dbReference>
<feature type="transmembrane region" description="Helical" evidence="19">
    <location>
        <begin position="212"/>
        <end position="232"/>
    </location>
</feature>
<comment type="subcellular location">
    <subcellularLocation>
        <location evidence="2">Cell membrane</location>
        <topology evidence="2">Multi-pass membrane protein</topology>
    </subcellularLocation>
</comment>
<keyword evidence="21" id="KW-1185">Reference proteome</keyword>
<evidence type="ECO:0000256" key="2">
    <source>
        <dbReference type="ARBA" id="ARBA00004651"/>
    </source>
</evidence>
<feature type="transmembrane region" description="Helical" evidence="19">
    <location>
        <begin position="79"/>
        <end position="100"/>
    </location>
</feature>
<evidence type="ECO:0000256" key="17">
    <source>
        <dbReference type="ARBA" id="ARBA00023264"/>
    </source>
</evidence>
<evidence type="ECO:0000256" key="5">
    <source>
        <dbReference type="ARBA" id="ARBA00010185"/>
    </source>
</evidence>
<evidence type="ECO:0000256" key="11">
    <source>
        <dbReference type="ARBA" id="ARBA00022692"/>
    </source>
</evidence>
<evidence type="ECO:0000256" key="19">
    <source>
        <dbReference type="SAM" id="Phobius"/>
    </source>
</evidence>
<accession>A0ABS8JLU2</accession>
<evidence type="ECO:0000256" key="1">
    <source>
        <dbReference type="ARBA" id="ARBA00001698"/>
    </source>
</evidence>
<keyword evidence="13 19" id="KW-1133">Transmembrane helix</keyword>
<evidence type="ECO:0000313" key="21">
    <source>
        <dbReference type="Proteomes" id="UP001165293"/>
    </source>
</evidence>
<keyword evidence="9" id="KW-0444">Lipid biosynthesis</keyword>
<evidence type="ECO:0000256" key="9">
    <source>
        <dbReference type="ARBA" id="ARBA00022516"/>
    </source>
</evidence>